<name>A0A0G1QML8_9BACT</name>
<reference evidence="2 3" key="1">
    <citation type="journal article" date="2015" name="Nature">
        <title>rRNA introns, odd ribosomes, and small enigmatic genomes across a large radiation of phyla.</title>
        <authorList>
            <person name="Brown C.T."/>
            <person name="Hug L.A."/>
            <person name="Thomas B.C."/>
            <person name="Sharon I."/>
            <person name="Castelle C.J."/>
            <person name="Singh A."/>
            <person name="Wilkins M.J."/>
            <person name="Williams K.H."/>
            <person name="Banfield J.F."/>
        </authorList>
    </citation>
    <scope>NUCLEOTIDE SEQUENCE [LARGE SCALE GENOMIC DNA]</scope>
</reference>
<sequence length="134" mass="14880">MKKKIILFSILILAAILAVIFWLKPEKKAYPMQTAKAGAVDIEAQPKRLRRGDEMIFTLTLDNHSIDLNYDYLKIAVAVDNDGTLYKPVGWTGGSSGHHVSGDLIFDTLSSKASHIGLNFTGVDDQNISFDWEL</sequence>
<comment type="caution">
    <text evidence="2">The sequence shown here is derived from an EMBL/GenBank/DDBJ whole genome shotgun (WGS) entry which is preliminary data.</text>
</comment>
<accession>A0A0G1QML8</accession>
<dbReference type="EMBL" id="LCLA01000026">
    <property type="protein sequence ID" value="KKU09900.1"/>
    <property type="molecule type" value="Genomic_DNA"/>
</dbReference>
<keyword evidence="1" id="KW-1133">Transmembrane helix</keyword>
<protein>
    <recommendedName>
        <fullName evidence="4">DUF4352 domain-containing protein</fullName>
    </recommendedName>
</protein>
<dbReference type="AlphaFoldDB" id="A0A0G1QML8"/>
<evidence type="ECO:0008006" key="4">
    <source>
        <dbReference type="Google" id="ProtNLM"/>
    </source>
</evidence>
<evidence type="ECO:0000256" key="1">
    <source>
        <dbReference type="SAM" id="Phobius"/>
    </source>
</evidence>
<gene>
    <name evidence="2" type="ORF">UX13_C0026G0016</name>
</gene>
<dbReference type="Proteomes" id="UP000034329">
    <property type="component" value="Unassembled WGS sequence"/>
</dbReference>
<evidence type="ECO:0000313" key="2">
    <source>
        <dbReference type="EMBL" id="KKU09900.1"/>
    </source>
</evidence>
<keyword evidence="1" id="KW-0812">Transmembrane</keyword>
<proteinExistence type="predicted"/>
<evidence type="ECO:0000313" key="3">
    <source>
        <dbReference type="Proteomes" id="UP000034329"/>
    </source>
</evidence>
<organism evidence="2 3">
    <name type="scientific">Candidatus Woesebacteria bacterium GW2011_GWB1_45_5</name>
    <dbReference type="NCBI Taxonomy" id="1618581"/>
    <lineage>
        <taxon>Bacteria</taxon>
        <taxon>Candidatus Woeseibacteriota</taxon>
    </lineage>
</organism>
<keyword evidence="1" id="KW-0472">Membrane</keyword>
<feature type="transmembrane region" description="Helical" evidence="1">
    <location>
        <begin position="6"/>
        <end position="23"/>
    </location>
</feature>